<proteinExistence type="predicted"/>
<evidence type="ECO:0000313" key="2">
    <source>
        <dbReference type="EMBL" id="MBA4660640.1"/>
    </source>
</evidence>
<keyword evidence="1" id="KW-0812">Transmembrane</keyword>
<reference evidence="2" key="1">
    <citation type="journal article" date="2013" name="J. Plant Res.">
        <title>Effect of fungi and light on seed germination of three Opuntia species from semiarid lands of central Mexico.</title>
        <authorList>
            <person name="Delgado-Sanchez P."/>
            <person name="Jimenez-Bremont J.F."/>
            <person name="Guerrero-Gonzalez Mde L."/>
            <person name="Flores J."/>
        </authorList>
    </citation>
    <scope>NUCLEOTIDE SEQUENCE</scope>
    <source>
        <tissue evidence="2">Cladode</tissue>
    </source>
</reference>
<feature type="transmembrane region" description="Helical" evidence="1">
    <location>
        <begin position="87"/>
        <end position="111"/>
    </location>
</feature>
<reference evidence="2" key="2">
    <citation type="submission" date="2020-07" db="EMBL/GenBank/DDBJ databases">
        <authorList>
            <person name="Vera ALvarez R."/>
            <person name="Arias-Moreno D.M."/>
            <person name="Jimenez-Jacinto V."/>
            <person name="Jimenez-Bremont J.F."/>
            <person name="Swaminathan K."/>
            <person name="Moose S.P."/>
            <person name="Guerrero-Gonzalez M.L."/>
            <person name="Marino-Ramirez L."/>
            <person name="Landsman D."/>
            <person name="Rodriguez-Kessler M."/>
            <person name="Delgado-Sanchez P."/>
        </authorList>
    </citation>
    <scope>NUCLEOTIDE SEQUENCE</scope>
    <source>
        <tissue evidence="2">Cladode</tissue>
    </source>
</reference>
<dbReference type="AlphaFoldDB" id="A0A7C9E6B5"/>
<dbReference type="EMBL" id="GISG01208429">
    <property type="protein sequence ID" value="MBA4660637.1"/>
    <property type="molecule type" value="Transcribed_RNA"/>
</dbReference>
<feature type="transmembrane region" description="Helical" evidence="1">
    <location>
        <begin position="142"/>
        <end position="162"/>
    </location>
</feature>
<keyword evidence="1" id="KW-0472">Membrane</keyword>
<organism evidence="2">
    <name type="scientific">Opuntia streptacantha</name>
    <name type="common">Prickly pear cactus</name>
    <name type="synonym">Opuntia cardona</name>
    <dbReference type="NCBI Taxonomy" id="393608"/>
    <lineage>
        <taxon>Eukaryota</taxon>
        <taxon>Viridiplantae</taxon>
        <taxon>Streptophyta</taxon>
        <taxon>Embryophyta</taxon>
        <taxon>Tracheophyta</taxon>
        <taxon>Spermatophyta</taxon>
        <taxon>Magnoliopsida</taxon>
        <taxon>eudicotyledons</taxon>
        <taxon>Gunneridae</taxon>
        <taxon>Pentapetalae</taxon>
        <taxon>Caryophyllales</taxon>
        <taxon>Cactineae</taxon>
        <taxon>Cactaceae</taxon>
        <taxon>Opuntioideae</taxon>
        <taxon>Opuntia</taxon>
    </lineage>
</organism>
<protein>
    <submittedName>
        <fullName evidence="2">Uncharacterized protein</fullName>
    </submittedName>
</protein>
<evidence type="ECO:0000256" key="1">
    <source>
        <dbReference type="SAM" id="Phobius"/>
    </source>
</evidence>
<dbReference type="EMBL" id="GISG01208432">
    <property type="protein sequence ID" value="MBA4660640.1"/>
    <property type="molecule type" value="Transcribed_RNA"/>
</dbReference>
<name>A0A7C9E6B5_OPUST</name>
<accession>A0A7C9E6B5</accession>
<sequence length="232" mass="25086">MLLREDLTGLGLRREDLRGLGLLREDLIGLGLLRDDLKGLGLRLLVTLPGLLPIDLRNEVLGGLPLGLLRRGDLVGLRLAFLQDRTFGGLLLTLLAGLLLLPLLTGLLLILRILCTARRLLLALGLLLTLLCGVALRLLLMLLGLMLILLLIALLGLALRLLGLPGWSSTTSGCLSSLLSDLASLSNSYLSRFPFSLEVLMSSSSSFAESSLPLWLLTVVRSSVFRRSSLCF</sequence>
<keyword evidence="1" id="KW-1133">Transmembrane helix</keyword>
<feature type="transmembrane region" description="Helical" evidence="1">
    <location>
        <begin position="120"/>
        <end position="136"/>
    </location>
</feature>